<organism evidence="6 7">
    <name type="scientific">Aureimonas ureilytica</name>
    <dbReference type="NCBI Taxonomy" id="401562"/>
    <lineage>
        <taxon>Bacteria</taxon>
        <taxon>Pseudomonadati</taxon>
        <taxon>Pseudomonadota</taxon>
        <taxon>Alphaproteobacteria</taxon>
        <taxon>Hyphomicrobiales</taxon>
        <taxon>Aurantimonadaceae</taxon>
        <taxon>Aureimonas</taxon>
    </lineage>
</organism>
<dbReference type="EMBL" id="LDPZ01000010">
    <property type="protein sequence ID" value="KTQ97316.1"/>
    <property type="molecule type" value="Genomic_DNA"/>
</dbReference>
<dbReference type="PANTHER" id="PTHR32305">
    <property type="match status" value="1"/>
</dbReference>
<evidence type="ECO:0000256" key="2">
    <source>
        <dbReference type="ARBA" id="ARBA00005558"/>
    </source>
</evidence>
<gene>
    <name evidence="6" type="ORF">NS226_05115</name>
</gene>
<evidence type="ECO:0000259" key="4">
    <source>
        <dbReference type="Pfam" id="PF04717"/>
    </source>
</evidence>
<sequence>MSTVSLSQDQRWLRLQTPLGQDVIVVEEMEGREALSRLFAFHLRGLCSRAFAPKDLLGQPVALTLARHSSETRPIHGIVTGLRFGPLLRSGYRRCELDIEPGLAVLKHSSNYRIFQDKSVVDIASAIFGERKINDFRFEIVGARTPRPYCVQFGETDLAFVSRLFEEEGYFYYFEHGASAHTLVVSNSSVKYAPASGAALRYADGTVEGERLVQSMALERRMADTKWAFRQFDFTAPSSPIDGSSETSLSLTGAWRGWEHFAYGEGEANAAQQKAEAARNVDAADALTEELDGRSTAASLVPGRKFSVDTQSHEDLSVLSGGKLSGESFVVTALEHQLIDPSYFNSRPKEEGKPTYSNRFRAIPASRTARPAIHTAKPRAHGPQTATVVGPSGSEIYTDKHGRIRVQFHWDRLGQKDEQSSCFIRVAQSWAGKGWGAQFIPRVGMEVVVHFLNGDPDQPIVTGALYNGEFTPPFALPGEMNKSGWRTRSTKSGDSASFNELSFDDSKDKEQVLFHAQKDFKRVVENDDVLDIGHDQTRTIKNHRTTTISNGNDTLTLSKGNRAETISKGNETLDIAQGNRTVTLTQGNDALKLGSGNLSIALQGGSMSVDLKAGNLTQTCAAGAVTIEALQGITLKCGGSTIEVTPQGVTIKGPMVTVQANAKAEVSGLMVDVKGSGITQINGGLVKIN</sequence>
<dbReference type="SUPFAM" id="SSF69349">
    <property type="entry name" value="Phage fibre proteins"/>
    <property type="match status" value="1"/>
</dbReference>
<dbReference type="Gene3D" id="2.40.50.230">
    <property type="entry name" value="Gp5 N-terminal domain"/>
    <property type="match status" value="1"/>
</dbReference>
<reference evidence="6 7" key="1">
    <citation type="journal article" date="2016" name="Front. Microbiol.">
        <title>Genomic Resource of Rice Seed Associated Bacteria.</title>
        <authorList>
            <person name="Midha S."/>
            <person name="Bansal K."/>
            <person name="Sharma S."/>
            <person name="Kumar N."/>
            <person name="Patil P.P."/>
            <person name="Chaudhry V."/>
            <person name="Patil P.B."/>
        </authorList>
    </citation>
    <scope>NUCLEOTIDE SEQUENCE [LARGE SCALE GENOMIC DNA]</scope>
    <source>
        <strain evidence="6 7">NS226</strain>
    </source>
</reference>
<dbReference type="InterPro" id="IPR037026">
    <property type="entry name" value="Vgr_OB-fold_dom_sf"/>
</dbReference>
<comment type="subcellular location">
    <subcellularLocation>
        <location evidence="1">Secreted</location>
    </subcellularLocation>
</comment>
<dbReference type="PANTHER" id="PTHR32305:SF15">
    <property type="entry name" value="PROTEIN RHSA-RELATED"/>
    <property type="match status" value="1"/>
</dbReference>
<dbReference type="InterPro" id="IPR050708">
    <property type="entry name" value="T6SS_VgrG/RHS"/>
</dbReference>
<dbReference type="InterPro" id="IPR054030">
    <property type="entry name" value="Gp5_Vgr_C"/>
</dbReference>
<feature type="domain" description="Gp5/Type VI secretion system Vgr protein OB-fold" evidence="4">
    <location>
        <begin position="399"/>
        <end position="466"/>
    </location>
</feature>
<dbReference type="Pfam" id="PF05954">
    <property type="entry name" value="Phage_GPD"/>
    <property type="match status" value="1"/>
</dbReference>
<dbReference type="NCBIfam" id="TIGR03361">
    <property type="entry name" value="VI_Rhs_Vgr"/>
    <property type="match status" value="1"/>
</dbReference>
<feature type="domain" description="Gp5/Type VI secretion system Vgr C-terminal trimerisation" evidence="5">
    <location>
        <begin position="483"/>
        <end position="594"/>
    </location>
</feature>
<evidence type="ECO:0000313" key="6">
    <source>
        <dbReference type="EMBL" id="KTQ97316.1"/>
    </source>
</evidence>
<evidence type="ECO:0000259" key="5">
    <source>
        <dbReference type="Pfam" id="PF22178"/>
    </source>
</evidence>
<dbReference type="InterPro" id="IPR017847">
    <property type="entry name" value="T6SS_RhsGE_Vgr_subset"/>
</dbReference>
<dbReference type="OrthoDB" id="9762420at2"/>
<proteinExistence type="inferred from homology"/>
<evidence type="ECO:0000256" key="1">
    <source>
        <dbReference type="ARBA" id="ARBA00004613"/>
    </source>
</evidence>
<protein>
    <submittedName>
        <fullName evidence="6">Uncharacterized protein</fullName>
    </submittedName>
</protein>
<dbReference type="PATRIC" id="fig|401562.3.peg.241"/>
<dbReference type="Gene3D" id="2.30.110.50">
    <property type="match status" value="1"/>
</dbReference>
<evidence type="ECO:0000313" key="7">
    <source>
        <dbReference type="Proteomes" id="UP000078272"/>
    </source>
</evidence>
<comment type="caution">
    <text evidence="6">The sequence shown here is derived from an EMBL/GenBank/DDBJ whole genome shotgun (WGS) entry which is preliminary data.</text>
</comment>
<dbReference type="AlphaFoldDB" id="A0A175RBR8"/>
<evidence type="ECO:0000256" key="3">
    <source>
        <dbReference type="ARBA" id="ARBA00022525"/>
    </source>
</evidence>
<dbReference type="Pfam" id="PF04717">
    <property type="entry name" value="Phage_base_V"/>
    <property type="match status" value="1"/>
</dbReference>
<dbReference type="InterPro" id="IPR006531">
    <property type="entry name" value="Gp5/Vgr_OB"/>
</dbReference>
<keyword evidence="3" id="KW-0964">Secreted</keyword>
<dbReference type="GO" id="GO:0005576">
    <property type="term" value="C:extracellular region"/>
    <property type="evidence" value="ECO:0007669"/>
    <property type="project" value="UniProtKB-SubCell"/>
</dbReference>
<dbReference type="Gene3D" id="4.10.220.110">
    <property type="match status" value="1"/>
</dbReference>
<dbReference type="Pfam" id="PF22178">
    <property type="entry name" value="Gp5_trimer_C"/>
    <property type="match status" value="1"/>
</dbReference>
<dbReference type="SUPFAM" id="SSF69255">
    <property type="entry name" value="gp5 N-terminal domain-like"/>
    <property type="match status" value="1"/>
</dbReference>
<dbReference type="Gene3D" id="3.55.50.10">
    <property type="entry name" value="Baseplate protein-like domains"/>
    <property type="match status" value="1"/>
</dbReference>
<dbReference type="RefSeq" id="WP_058634069.1">
    <property type="nucleotide sequence ID" value="NZ_LDPZ01000010.1"/>
</dbReference>
<dbReference type="SUPFAM" id="SSF69279">
    <property type="entry name" value="Phage tail proteins"/>
    <property type="match status" value="2"/>
</dbReference>
<dbReference type="Proteomes" id="UP000078272">
    <property type="component" value="Unassembled WGS sequence"/>
</dbReference>
<dbReference type="InterPro" id="IPR006533">
    <property type="entry name" value="T6SS_Vgr_RhsGE"/>
</dbReference>
<accession>A0A175RBR8</accession>
<name>A0A175RBR8_9HYPH</name>
<dbReference type="NCBIfam" id="TIGR01646">
    <property type="entry name" value="vgr_GE"/>
    <property type="match status" value="1"/>
</dbReference>
<comment type="similarity">
    <text evidence="2">Belongs to the VgrG protein family.</text>
</comment>